<dbReference type="HOGENOM" id="CLU_2732917_0_0_9"/>
<comment type="caution">
    <text evidence="1">The sequence shown here is derived from an EMBL/GenBank/DDBJ whole genome shotgun (WGS) entry which is preliminary data.</text>
</comment>
<sequence length="71" mass="7921">MYKLVNSPKASRIILHTGQMGKKQTNYPAASKTFSGCTECSSLHRQWAEFFKSIGHCALYNGFLSPSHRGN</sequence>
<name>C0EHJ3_9FIRM</name>
<accession>C0EHJ3</accession>
<proteinExistence type="predicted"/>
<keyword evidence="2" id="KW-1185">Reference proteome</keyword>
<reference evidence="1 2" key="1">
    <citation type="submission" date="2009-01" db="EMBL/GenBank/DDBJ databases">
        <authorList>
            <person name="Fulton L."/>
            <person name="Clifton S."/>
            <person name="Fulton B."/>
            <person name="Xu J."/>
            <person name="Minx P."/>
            <person name="Pepin K.H."/>
            <person name="Johnson M."/>
            <person name="Bhonagiri V."/>
            <person name="Nash W.E."/>
            <person name="Mardis E.R."/>
            <person name="Wilson R.K."/>
        </authorList>
    </citation>
    <scope>NUCLEOTIDE SEQUENCE [LARGE SCALE GENOMIC DNA]</scope>
    <source>
        <strain evidence="1 2">DSM 5476</strain>
    </source>
</reference>
<organism evidence="1 2">
    <name type="scientific">[Clostridium] methylpentosum DSM 5476</name>
    <dbReference type="NCBI Taxonomy" id="537013"/>
    <lineage>
        <taxon>Bacteria</taxon>
        <taxon>Bacillati</taxon>
        <taxon>Bacillota</taxon>
        <taxon>Clostridia</taxon>
        <taxon>Eubacteriales</taxon>
        <taxon>Oscillospiraceae</taxon>
        <taxon>Oscillospiraceae incertae sedis</taxon>
    </lineage>
</organism>
<dbReference type="STRING" id="537013.CLOSTMETH_03338"/>
<dbReference type="AlphaFoldDB" id="C0EHJ3"/>
<gene>
    <name evidence="1" type="ORF">CLOSTMETH_03338</name>
</gene>
<reference evidence="1 2" key="2">
    <citation type="submission" date="2009-02" db="EMBL/GenBank/DDBJ databases">
        <title>Draft genome sequence of Clostridium methylpentosum (DSM 5476).</title>
        <authorList>
            <person name="Sudarsanam P."/>
            <person name="Ley R."/>
            <person name="Guruge J."/>
            <person name="Turnbaugh P.J."/>
            <person name="Mahowald M."/>
            <person name="Liep D."/>
            <person name="Gordon J."/>
        </authorList>
    </citation>
    <scope>NUCLEOTIDE SEQUENCE [LARGE SCALE GENOMIC DNA]</scope>
    <source>
        <strain evidence="1 2">DSM 5476</strain>
    </source>
</reference>
<dbReference type="EMBL" id="ACEC01000116">
    <property type="protein sequence ID" value="EEG29057.1"/>
    <property type="molecule type" value="Genomic_DNA"/>
</dbReference>
<dbReference type="Proteomes" id="UP000003340">
    <property type="component" value="Unassembled WGS sequence"/>
</dbReference>
<evidence type="ECO:0000313" key="2">
    <source>
        <dbReference type="Proteomes" id="UP000003340"/>
    </source>
</evidence>
<evidence type="ECO:0000313" key="1">
    <source>
        <dbReference type="EMBL" id="EEG29057.1"/>
    </source>
</evidence>
<protein>
    <submittedName>
        <fullName evidence="1">Uncharacterized protein</fullName>
    </submittedName>
</protein>